<dbReference type="InterPro" id="IPR005066">
    <property type="entry name" value="MoCF_OxRdtse_dimer"/>
</dbReference>
<dbReference type="SUPFAM" id="SSF56524">
    <property type="entry name" value="Oxidoreductase molybdopterin-binding domain"/>
    <property type="match status" value="1"/>
</dbReference>
<accession>A0A8H6PCQ7</accession>
<dbReference type="GO" id="GO:0008482">
    <property type="term" value="F:sulfite oxidase activity"/>
    <property type="evidence" value="ECO:0007669"/>
    <property type="project" value="TreeGrafter"/>
</dbReference>
<evidence type="ECO:0000259" key="5">
    <source>
        <dbReference type="Pfam" id="PF00174"/>
    </source>
</evidence>
<name>A0A8H6PCQ7_9EURO</name>
<dbReference type="Pfam" id="PF00174">
    <property type="entry name" value="Oxidored_molyb"/>
    <property type="match status" value="1"/>
</dbReference>
<dbReference type="PRINTS" id="PR00407">
    <property type="entry name" value="EUMOPTERIN"/>
</dbReference>
<dbReference type="InterPro" id="IPR008335">
    <property type="entry name" value="Mopterin_OxRdtase_euk"/>
</dbReference>
<evidence type="ECO:0000313" key="9">
    <source>
        <dbReference type="Proteomes" id="UP000630445"/>
    </source>
</evidence>
<evidence type="ECO:0008006" key="10">
    <source>
        <dbReference type="Google" id="ProtNLM"/>
    </source>
</evidence>
<protein>
    <recommendedName>
        <fullName evidence="10">Sulfite oxidase</fullName>
    </recommendedName>
</protein>
<dbReference type="GO" id="GO:0043546">
    <property type="term" value="F:molybdopterin cofactor binding"/>
    <property type="evidence" value="ECO:0007669"/>
    <property type="project" value="TreeGrafter"/>
</dbReference>
<comment type="cofactor">
    <cofactor evidence="1">
        <name>Mo-molybdopterin</name>
        <dbReference type="ChEBI" id="CHEBI:71302"/>
    </cofactor>
</comment>
<evidence type="ECO:0000256" key="3">
    <source>
        <dbReference type="ARBA" id="ARBA00022723"/>
    </source>
</evidence>
<dbReference type="AlphaFoldDB" id="A0A8H6PCQ7"/>
<dbReference type="SUPFAM" id="SSF81296">
    <property type="entry name" value="E set domains"/>
    <property type="match status" value="1"/>
</dbReference>
<dbReference type="GO" id="GO:0006790">
    <property type="term" value="P:sulfur compound metabolic process"/>
    <property type="evidence" value="ECO:0007669"/>
    <property type="project" value="TreeGrafter"/>
</dbReference>
<comment type="caution">
    <text evidence="7">The sequence shown here is derived from an EMBL/GenBank/DDBJ whole genome shotgun (WGS) entry which is preliminary data.</text>
</comment>
<organism evidence="7 9">
    <name type="scientific">Aspergillus hiratsukae</name>
    <dbReference type="NCBI Taxonomy" id="1194566"/>
    <lineage>
        <taxon>Eukaryota</taxon>
        <taxon>Fungi</taxon>
        <taxon>Dikarya</taxon>
        <taxon>Ascomycota</taxon>
        <taxon>Pezizomycotina</taxon>
        <taxon>Eurotiomycetes</taxon>
        <taxon>Eurotiomycetidae</taxon>
        <taxon>Eurotiales</taxon>
        <taxon>Aspergillaceae</taxon>
        <taxon>Aspergillus</taxon>
        <taxon>Aspergillus subgen. Fumigati</taxon>
    </lineage>
</organism>
<feature type="domain" description="Moybdenum cofactor oxidoreductase dimerisation" evidence="6">
    <location>
        <begin position="398"/>
        <end position="510"/>
    </location>
</feature>
<dbReference type="GO" id="GO:0030151">
    <property type="term" value="F:molybdenum ion binding"/>
    <property type="evidence" value="ECO:0007669"/>
    <property type="project" value="InterPro"/>
</dbReference>
<dbReference type="InterPro" id="IPR014756">
    <property type="entry name" value="Ig_E-set"/>
</dbReference>
<evidence type="ECO:0000256" key="1">
    <source>
        <dbReference type="ARBA" id="ARBA00001924"/>
    </source>
</evidence>
<dbReference type="Pfam" id="PF02466">
    <property type="entry name" value="Tim17"/>
    <property type="match status" value="1"/>
</dbReference>
<keyword evidence="3" id="KW-0479">Metal-binding</keyword>
<dbReference type="FunFam" id="2.60.40.650:FF:000005">
    <property type="entry name" value="Sulfite oxidase, putative"/>
    <property type="match status" value="1"/>
</dbReference>
<evidence type="ECO:0000313" key="8">
    <source>
        <dbReference type="EMBL" id="KAF7167237.1"/>
    </source>
</evidence>
<gene>
    <name evidence="7" type="ORF">CNMCM5793_001700</name>
    <name evidence="8" type="ORF">CNMCM6106_002868</name>
</gene>
<dbReference type="InterPro" id="IPR000572">
    <property type="entry name" value="OxRdtase_Mopterin-bd_dom"/>
</dbReference>
<evidence type="ECO:0000259" key="6">
    <source>
        <dbReference type="Pfam" id="PF03404"/>
    </source>
</evidence>
<dbReference type="Proteomes" id="UP000630445">
    <property type="component" value="Unassembled WGS sequence"/>
</dbReference>
<dbReference type="Proteomes" id="UP000662466">
    <property type="component" value="Unassembled WGS sequence"/>
</dbReference>
<dbReference type="PANTHER" id="PTHR19372:SF7">
    <property type="entry name" value="SULFITE OXIDASE, MITOCHONDRIAL"/>
    <property type="match status" value="1"/>
</dbReference>
<feature type="domain" description="Oxidoreductase molybdopterin-binding" evidence="5">
    <location>
        <begin position="188"/>
        <end position="370"/>
    </location>
</feature>
<dbReference type="PANTHER" id="PTHR19372">
    <property type="entry name" value="SULFITE REDUCTASE"/>
    <property type="match status" value="1"/>
</dbReference>
<reference evidence="7" key="1">
    <citation type="submission" date="2020-06" db="EMBL/GenBank/DDBJ databases">
        <title>Draft genome sequences of strains closely related to Aspergillus parafelis and Aspergillus hiratsukae.</title>
        <authorList>
            <person name="Dos Santos R.A.C."/>
            <person name="Rivero-Menendez O."/>
            <person name="Steenwyk J.L."/>
            <person name="Mead M.E."/>
            <person name="Goldman G.H."/>
            <person name="Alastruey-Izquierdo A."/>
            <person name="Rokas A."/>
        </authorList>
    </citation>
    <scope>NUCLEOTIDE SEQUENCE</scope>
    <source>
        <strain evidence="7">CNM-CM5793</strain>
        <strain evidence="8">CNM-CM6106</strain>
    </source>
</reference>
<evidence type="ECO:0000256" key="2">
    <source>
        <dbReference type="ARBA" id="ARBA00022505"/>
    </source>
</evidence>
<evidence type="ECO:0000313" key="7">
    <source>
        <dbReference type="EMBL" id="KAF7125461.1"/>
    </source>
</evidence>
<dbReference type="EMBL" id="JACBAF010002117">
    <property type="protein sequence ID" value="KAF7167237.1"/>
    <property type="molecule type" value="Genomic_DNA"/>
</dbReference>
<dbReference type="FunFam" id="3.90.420.10:FF:000002">
    <property type="entry name" value="sulfite oxidase, mitochondrial"/>
    <property type="match status" value="1"/>
</dbReference>
<evidence type="ECO:0000256" key="4">
    <source>
        <dbReference type="ARBA" id="ARBA00023002"/>
    </source>
</evidence>
<keyword evidence="9" id="KW-1185">Reference proteome</keyword>
<dbReference type="OrthoDB" id="432685at2759"/>
<dbReference type="InterPro" id="IPR036374">
    <property type="entry name" value="OxRdtase_Mopterin-bd_sf"/>
</dbReference>
<keyword evidence="4" id="KW-0560">Oxidoreductase</keyword>
<proteinExistence type="predicted"/>
<dbReference type="GO" id="GO:0020037">
    <property type="term" value="F:heme binding"/>
    <property type="evidence" value="ECO:0007669"/>
    <property type="project" value="TreeGrafter"/>
</dbReference>
<keyword evidence="2" id="KW-0500">Molybdenum</keyword>
<dbReference type="GO" id="GO:0005739">
    <property type="term" value="C:mitochondrion"/>
    <property type="evidence" value="ECO:0007669"/>
    <property type="project" value="TreeGrafter"/>
</dbReference>
<dbReference type="Gene3D" id="3.90.420.10">
    <property type="entry name" value="Oxidoreductase, molybdopterin-binding domain"/>
    <property type="match status" value="1"/>
</dbReference>
<dbReference type="Gene3D" id="2.60.40.650">
    <property type="match status" value="1"/>
</dbReference>
<sequence length="523" mass="56512">MSFPGMTPPIGGMGGANNMQGMSDQEQAMVKAMHAAMESCPVKTAISGTMGFALGGAFGLFMASMSYDSAFTPQGAAISDLPWREQLRRGFKDMGARSWSSAKNFGIVGALYAGTECCIEGLRAKNDLTNSVAAGCITGGILGSKAGPQAAAAGCVGFAAFSAAIDAYMRMPAEDFLTPSDIAYDRNHGPIPHLAAESHTVHVDGLVSNPLTLSVQDLARESEFPQHEVICALECAGNRRHTMRTMLKEVQGIDWGDAAVMNCKWRGPRLRDVLLRAGVPSRENGLHLQVEFSCYQVKCQEDEWFGASVPLERCLWEDGDAILALQMNDAPLPVNHGYPVRVILPGIVGARWVKWLDRITVSDHESPNFYQQHDYKVLPPAAVDQESARPFWAQTPPMSDMPINSVVAVPEDNETVVLSSSGVMEVKGYAVPHGADGPVTRVQVSVNGGKTWIDAKIEASGQGNRRWCWVLWTAAVCPERGTAREVLSRAFDAGGNVQVEHSQWNLRGVGYDGYGRARNLTII</sequence>
<dbReference type="Pfam" id="PF03404">
    <property type="entry name" value="Mo-co_dimer"/>
    <property type="match status" value="1"/>
</dbReference>
<dbReference type="EMBL" id="JACBAD010001981">
    <property type="protein sequence ID" value="KAF7125461.1"/>
    <property type="molecule type" value="Genomic_DNA"/>
</dbReference>